<evidence type="ECO:0000256" key="7">
    <source>
        <dbReference type="ARBA" id="ARBA00023242"/>
    </source>
</evidence>
<reference evidence="9" key="1">
    <citation type="submission" date="2022-03" db="EMBL/GenBank/DDBJ databases">
        <authorList>
            <person name="Martin C."/>
        </authorList>
    </citation>
    <scope>NUCLEOTIDE SEQUENCE</scope>
</reference>
<dbReference type="InterPro" id="IPR051574">
    <property type="entry name" value="ZnF_E-box_Homeobox"/>
</dbReference>
<dbReference type="SMART" id="SM00355">
    <property type="entry name" value="ZnF_C2H2"/>
    <property type="match status" value="10"/>
</dbReference>
<dbReference type="Pfam" id="PF00096">
    <property type="entry name" value="zf-C2H2"/>
    <property type="match status" value="1"/>
</dbReference>
<evidence type="ECO:0000256" key="2">
    <source>
        <dbReference type="ARBA" id="ARBA00022723"/>
    </source>
</evidence>
<evidence type="ECO:0000256" key="3">
    <source>
        <dbReference type="ARBA" id="ARBA00022737"/>
    </source>
</evidence>
<accession>A0A8J1ULJ9</accession>
<comment type="subcellular location">
    <subcellularLocation>
        <location evidence="1">Nucleus</location>
    </subcellularLocation>
</comment>
<dbReference type="SUPFAM" id="SSF57667">
    <property type="entry name" value="beta-beta-alpha zinc fingers"/>
    <property type="match status" value="3"/>
</dbReference>
<dbReference type="GO" id="GO:0008270">
    <property type="term" value="F:zinc ion binding"/>
    <property type="evidence" value="ECO:0007669"/>
    <property type="project" value="UniProtKB-KW"/>
</dbReference>
<sequence>MESMPPPAKRRKKKSSSGDKGHEATLTLTCEWSDCEDVYNDVGQMIEHCKQHLELLLTGFENENEAEMTLKCQWQGCGFETHIPTSAVADMNRHFFFHCFHTKLKCLGMLMVLQKNLQGCLLDPQSRNMIPELPEELQCGWRNCGIVIENPEYFYRHVEQHCNIYDGGNHLPVDAACLWEGCACTFKSRHKLKDHLRSHTQEKLVACPTCGGLFSNRTKFIDHLKRQADMETQKFQCSHCNKMYPSERLLRDHMRHHVNHYKCMYCDMTCPSPSGLRTHIHYRHTSYKTDQCPYCEHSSKCASDLRKHIEQHSEEPGYVCHVEGCDYKARSYSALSNHFKTKHAELCNIKYGCHLCDQSVSSGTKLTYHLKTKHNFKWPSGHRRFRYKLDEDGVHRLQTVRYESVELSEQLEREANSTIATYAQTQGQGQIQTSEDENWSRARRPKASKSSNRKKSQIGHMIDKHCKTNGAKNGDNLDEFGRDVIDGIVENSGDSAHGSDTSGNSSGKTKEDASGKDLYNLEMLGEVALKTGHTPIGKAREKLGKLLTSSPQNGQLNTPGRPNPDTPHVRRLMQSPEKMLWDSPLLEEPDEFGYPPMSHSPTSVVNISLSELDNGLYSKLNQVLDSAQKYNESHKQGTVKSLFKSFETGGPQNTPTISQSRPNSLPSVRSMLSNNTFNPPKITSLLKTTTSNMTPLSTNMTSLLKVSPTSATSKLPNMTSLLKSAPLNVLQQHEVKQQTAQSSQNSLLNMTFPSTNRTSSLKDSSTSVTSKLPNMTSLLKSAPMNAFPQSEIGQQSVTTAQTRPNSLPNMTSLLQAAPLNIARPDDTTFVTGSTMNAGGSNSARLIAPSQL</sequence>
<dbReference type="PANTHER" id="PTHR24391">
    <property type="entry name" value="HISTONE H4 TRANSCRIPTION FACTOR-RELATED"/>
    <property type="match status" value="1"/>
</dbReference>
<proteinExistence type="predicted"/>
<dbReference type="EMBL" id="CAIIXF020000008">
    <property type="protein sequence ID" value="CAH1793121.1"/>
    <property type="molecule type" value="Genomic_DNA"/>
</dbReference>
<keyword evidence="5" id="KW-0862">Zinc</keyword>
<evidence type="ECO:0000256" key="4">
    <source>
        <dbReference type="ARBA" id="ARBA00022771"/>
    </source>
</evidence>
<evidence type="ECO:0000256" key="5">
    <source>
        <dbReference type="ARBA" id="ARBA00022833"/>
    </source>
</evidence>
<dbReference type="OrthoDB" id="10039931at2759"/>
<feature type="compositionally biased region" description="Polar residues" evidence="8">
    <location>
        <begin position="422"/>
        <end position="433"/>
    </location>
</feature>
<feature type="compositionally biased region" description="Polar residues" evidence="8">
    <location>
        <begin position="492"/>
        <end position="507"/>
    </location>
</feature>
<keyword evidence="3" id="KW-0677">Repeat</keyword>
<dbReference type="InterPro" id="IPR036236">
    <property type="entry name" value="Znf_C2H2_sf"/>
</dbReference>
<feature type="compositionally biased region" description="Polar residues" evidence="8">
    <location>
        <begin position="650"/>
        <end position="668"/>
    </location>
</feature>
<dbReference type="GO" id="GO:0000978">
    <property type="term" value="F:RNA polymerase II cis-regulatory region sequence-specific DNA binding"/>
    <property type="evidence" value="ECO:0007669"/>
    <property type="project" value="TreeGrafter"/>
</dbReference>
<keyword evidence="6" id="KW-0238">DNA-binding</keyword>
<keyword evidence="7" id="KW-0539">Nucleus</keyword>
<keyword evidence="10" id="KW-1185">Reference proteome</keyword>
<dbReference type="PROSITE" id="PS00028">
    <property type="entry name" value="ZINC_FINGER_C2H2_1"/>
    <property type="match status" value="5"/>
</dbReference>
<dbReference type="GO" id="GO:0045892">
    <property type="term" value="P:negative regulation of DNA-templated transcription"/>
    <property type="evidence" value="ECO:0007669"/>
    <property type="project" value="UniProtKB-ARBA"/>
</dbReference>
<feature type="compositionally biased region" description="Basic residues" evidence="8">
    <location>
        <begin position="441"/>
        <end position="457"/>
    </location>
</feature>
<dbReference type="Gene3D" id="3.30.160.60">
    <property type="entry name" value="Classic Zinc Finger"/>
    <property type="match status" value="4"/>
</dbReference>
<dbReference type="GO" id="GO:0005634">
    <property type="term" value="C:nucleus"/>
    <property type="evidence" value="ECO:0007669"/>
    <property type="project" value="UniProtKB-SubCell"/>
</dbReference>
<dbReference type="AlphaFoldDB" id="A0A8J1ULJ9"/>
<feature type="region of interest" description="Disordered" evidence="8">
    <location>
        <begin position="645"/>
        <end position="668"/>
    </location>
</feature>
<feature type="region of interest" description="Disordered" evidence="8">
    <location>
        <begin position="422"/>
        <end position="514"/>
    </location>
</feature>
<feature type="region of interest" description="Disordered" evidence="8">
    <location>
        <begin position="548"/>
        <end position="567"/>
    </location>
</feature>
<evidence type="ECO:0000256" key="6">
    <source>
        <dbReference type="ARBA" id="ARBA00023125"/>
    </source>
</evidence>
<dbReference type="GO" id="GO:0000981">
    <property type="term" value="F:DNA-binding transcription factor activity, RNA polymerase II-specific"/>
    <property type="evidence" value="ECO:0007669"/>
    <property type="project" value="TreeGrafter"/>
</dbReference>
<comment type="caution">
    <text evidence="9">The sequence shown here is derived from an EMBL/GenBank/DDBJ whole genome shotgun (WGS) entry which is preliminary data.</text>
</comment>
<evidence type="ECO:0000313" key="9">
    <source>
        <dbReference type="EMBL" id="CAH1793121.1"/>
    </source>
</evidence>
<dbReference type="PANTHER" id="PTHR24391:SF18">
    <property type="entry name" value="EG:115C2.6 PROTEIN"/>
    <property type="match status" value="1"/>
</dbReference>
<evidence type="ECO:0000313" key="10">
    <source>
        <dbReference type="Proteomes" id="UP000749559"/>
    </source>
</evidence>
<dbReference type="InterPro" id="IPR013087">
    <property type="entry name" value="Znf_C2H2_type"/>
</dbReference>
<feature type="region of interest" description="Disordered" evidence="8">
    <location>
        <begin position="1"/>
        <end position="21"/>
    </location>
</feature>
<evidence type="ECO:0000256" key="8">
    <source>
        <dbReference type="SAM" id="MobiDB-lite"/>
    </source>
</evidence>
<name>A0A8J1ULJ9_OWEFU</name>
<organism evidence="9 10">
    <name type="scientific">Owenia fusiformis</name>
    <name type="common">Polychaete worm</name>
    <dbReference type="NCBI Taxonomy" id="6347"/>
    <lineage>
        <taxon>Eukaryota</taxon>
        <taxon>Metazoa</taxon>
        <taxon>Spiralia</taxon>
        <taxon>Lophotrochozoa</taxon>
        <taxon>Annelida</taxon>
        <taxon>Polychaeta</taxon>
        <taxon>Sedentaria</taxon>
        <taxon>Canalipalpata</taxon>
        <taxon>Sabellida</taxon>
        <taxon>Oweniida</taxon>
        <taxon>Oweniidae</taxon>
        <taxon>Owenia</taxon>
    </lineage>
</organism>
<dbReference type="Proteomes" id="UP000749559">
    <property type="component" value="Unassembled WGS sequence"/>
</dbReference>
<protein>
    <submittedName>
        <fullName evidence="9">Uncharacterized protein</fullName>
    </submittedName>
</protein>
<gene>
    <name evidence="9" type="ORF">OFUS_LOCUS18008</name>
</gene>
<dbReference type="PROSITE" id="PS50157">
    <property type="entry name" value="ZINC_FINGER_C2H2_2"/>
    <property type="match status" value="4"/>
</dbReference>
<keyword evidence="4" id="KW-0863">Zinc-finger</keyword>
<keyword evidence="2" id="KW-0479">Metal-binding</keyword>
<feature type="compositionally biased region" description="Polar residues" evidence="8">
    <location>
        <begin position="548"/>
        <end position="560"/>
    </location>
</feature>
<evidence type="ECO:0000256" key="1">
    <source>
        <dbReference type="ARBA" id="ARBA00004123"/>
    </source>
</evidence>